<protein>
    <submittedName>
        <fullName evidence="10">Uncharacterized protein</fullName>
    </submittedName>
</protein>
<dbReference type="InterPro" id="IPR013083">
    <property type="entry name" value="Znf_RING/FYVE/PHD"/>
</dbReference>
<dbReference type="InterPro" id="IPR017907">
    <property type="entry name" value="Znf_RING_CS"/>
</dbReference>
<evidence type="ECO:0000256" key="5">
    <source>
        <dbReference type="ARBA" id="ARBA00022859"/>
    </source>
</evidence>
<dbReference type="SUPFAM" id="SSF49899">
    <property type="entry name" value="Concanavalin A-like lectins/glucanases"/>
    <property type="match status" value="1"/>
</dbReference>
<dbReference type="SMART" id="SM00449">
    <property type="entry name" value="SPRY"/>
    <property type="match status" value="1"/>
</dbReference>
<dbReference type="AlphaFoldDB" id="A0A3Q4BUN6"/>
<keyword evidence="11" id="KW-1185">Reference proteome</keyword>
<dbReference type="FunFam" id="2.60.120.920:FF:000004">
    <property type="entry name" value="Butyrophilin subfamily 1 member A1"/>
    <property type="match status" value="1"/>
</dbReference>
<dbReference type="InterPro" id="IPR058030">
    <property type="entry name" value="TRIM8/14/16/25/29/45/65_CC"/>
</dbReference>
<feature type="domain" description="B30.2/SPRY" evidence="9">
    <location>
        <begin position="349"/>
        <end position="544"/>
    </location>
</feature>
<dbReference type="SUPFAM" id="SSF57850">
    <property type="entry name" value="RING/U-box"/>
    <property type="match status" value="1"/>
</dbReference>
<evidence type="ECO:0000256" key="1">
    <source>
        <dbReference type="ARBA" id="ARBA00022588"/>
    </source>
</evidence>
<keyword evidence="5" id="KW-0391">Immunity</keyword>
<dbReference type="InterPro" id="IPR013320">
    <property type="entry name" value="ConA-like_dom_sf"/>
</dbReference>
<evidence type="ECO:0000256" key="2">
    <source>
        <dbReference type="ARBA" id="ARBA00022723"/>
    </source>
</evidence>
<dbReference type="Pfam" id="PF00622">
    <property type="entry name" value="SPRY"/>
    <property type="match status" value="1"/>
</dbReference>
<dbReference type="Gene3D" id="4.10.830.40">
    <property type="match status" value="1"/>
</dbReference>
<dbReference type="InterPro" id="IPR051051">
    <property type="entry name" value="E3_ubiq-ligase_TRIM/RNF"/>
</dbReference>
<dbReference type="InterPro" id="IPR043136">
    <property type="entry name" value="B30.2/SPRY_sf"/>
</dbReference>
<dbReference type="PROSITE" id="PS50119">
    <property type="entry name" value="ZF_BBOX"/>
    <property type="match status" value="1"/>
</dbReference>
<dbReference type="SMART" id="SM00184">
    <property type="entry name" value="RING"/>
    <property type="match status" value="1"/>
</dbReference>
<organism evidence="10 11">
    <name type="scientific">Mola mola</name>
    <name type="common">Ocean sunfish</name>
    <name type="synonym">Tetraodon mola</name>
    <dbReference type="NCBI Taxonomy" id="94237"/>
    <lineage>
        <taxon>Eukaryota</taxon>
        <taxon>Metazoa</taxon>
        <taxon>Chordata</taxon>
        <taxon>Craniata</taxon>
        <taxon>Vertebrata</taxon>
        <taxon>Euteleostomi</taxon>
        <taxon>Actinopterygii</taxon>
        <taxon>Neopterygii</taxon>
        <taxon>Teleostei</taxon>
        <taxon>Neoteleostei</taxon>
        <taxon>Acanthomorphata</taxon>
        <taxon>Eupercaria</taxon>
        <taxon>Tetraodontiformes</taxon>
        <taxon>Molidae</taxon>
        <taxon>Mola</taxon>
    </lineage>
</organism>
<evidence type="ECO:0000313" key="10">
    <source>
        <dbReference type="Ensembl" id="ENSMMOP00000025442.1"/>
    </source>
</evidence>
<dbReference type="Gene3D" id="2.60.120.920">
    <property type="match status" value="1"/>
</dbReference>
<dbReference type="CDD" id="cd13733">
    <property type="entry name" value="SPRY_PRY_C-I_1"/>
    <property type="match status" value="1"/>
</dbReference>
<evidence type="ECO:0000259" key="8">
    <source>
        <dbReference type="PROSITE" id="PS50119"/>
    </source>
</evidence>
<dbReference type="InterPro" id="IPR003877">
    <property type="entry name" value="SPRY_dom"/>
</dbReference>
<keyword evidence="4" id="KW-0862">Zinc</keyword>
<keyword evidence="2" id="KW-0479">Metal-binding</keyword>
<dbReference type="GO" id="GO:0008270">
    <property type="term" value="F:zinc ion binding"/>
    <property type="evidence" value="ECO:0007669"/>
    <property type="project" value="UniProtKB-KW"/>
</dbReference>
<dbReference type="GO" id="GO:0005737">
    <property type="term" value="C:cytoplasm"/>
    <property type="evidence" value="ECO:0007669"/>
    <property type="project" value="UniProtKB-ARBA"/>
</dbReference>
<accession>A0A3Q4BUN6</accession>
<dbReference type="Pfam" id="PF13445">
    <property type="entry name" value="zf-RING_UBOX"/>
    <property type="match status" value="1"/>
</dbReference>
<dbReference type="InterPro" id="IPR000315">
    <property type="entry name" value="Znf_B-box"/>
</dbReference>
<dbReference type="Pfam" id="PF00643">
    <property type="entry name" value="zf-B_box"/>
    <property type="match status" value="1"/>
</dbReference>
<dbReference type="PROSITE" id="PS50188">
    <property type="entry name" value="B302_SPRY"/>
    <property type="match status" value="1"/>
</dbReference>
<dbReference type="SMART" id="SM00336">
    <property type="entry name" value="BBOX"/>
    <property type="match status" value="1"/>
</dbReference>
<dbReference type="STRING" id="94237.ENSMMOP00000025442"/>
<dbReference type="CDD" id="cd19769">
    <property type="entry name" value="Bbox2_TRIM16-like"/>
    <property type="match status" value="1"/>
</dbReference>
<dbReference type="PROSITE" id="PS00518">
    <property type="entry name" value="ZF_RING_1"/>
    <property type="match status" value="1"/>
</dbReference>
<dbReference type="Gene3D" id="3.30.40.10">
    <property type="entry name" value="Zinc/RING finger domain, C3HC4 (zinc finger)"/>
    <property type="match status" value="1"/>
</dbReference>
<dbReference type="InterPro" id="IPR003879">
    <property type="entry name" value="Butyrophylin_SPRY"/>
</dbReference>
<name>A0A3Q4BUN6_MOLML</name>
<dbReference type="PANTHER" id="PTHR25465:SF32">
    <property type="entry name" value="BLOODTHIRSTY-RELATED GENE FAMILY, MEMBER 16 ISOFORM X1-RELATED"/>
    <property type="match status" value="1"/>
</dbReference>
<dbReference type="InterPro" id="IPR001841">
    <property type="entry name" value="Znf_RING"/>
</dbReference>
<dbReference type="InterPro" id="IPR027370">
    <property type="entry name" value="Znf-RING_euk"/>
</dbReference>
<feature type="domain" description="RING-type" evidence="7">
    <location>
        <begin position="15"/>
        <end position="55"/>
    </location>
</feature>
<dbReference type="InterPro" id="IPR006574">
    <property type="entry name" value="PRY"/>
</dbReference>
<dbReference type="Pfam" id="PF25600">
    <property type="entry name" value="TRIM_CC"/>
    <property type="match status" value="1"/>
</dbReference>
<evidence type="ECO:0000256" key="3">
    <source>
        <dbReference type="ARBA" id="ARBA00022771"/>
    </source>
</evidence>
<evidence type="ECO:0000259" key="9">
    <source>
        <dbReference type="PROSITE" id="PS50188"/>
    </source>
</evidence>
<keyword evidence="3 6" id="KW-0863">Zinc-finger</keyword>
<reference evidence="10" key="1">
    <citation type="submission" date="2025-08" db="UniProtKB">
        <authorList>
            <consortium name="Ensembl"/>
        </authorList>
    </citation>
    <scope>IDENTIFICATION</scope>
</reference>
<evidence type="ECO:0000256" key="4">
    <source>
        <dbReference type="ARBA" id="ARBA00022833"/>
    </source>
</evidence>
<dbReference type="InterPro" id="IPR001870">
    <property type="entry name" value="B30.2/SPRY"/>
</dbReference>
<feature type="domain" description="B box-type" evidence="8">
    <location>
        <begin position="149"/>
        <end position="189"/>
    </location>
</feature>
<dbReference type="OMA" id="CTELNHQ"/>
<sequence length="548" mass="62541">MSAASCLLTRDQFRCYICKDVFTEPVTLPCGHNFCKSCITEHWNTNVLCRCPTCKEVFNMRPDLKVNTLFSEITAQFRWSTQRDTSSINSQQQLSRPGDVSCDDCTGTKLRALKSCLVCLASYCEIHLEPHLTKSGLKTHQLLDPVENLDSRMCRKHDKMLELFCKTDEMCVCMICAVLEHKPHDVVPLEEEYEGKKAELGRTDAEIQQMIQRRRMKIEEVKRSMEISQEDADREIACGVQVFSALKDSVERRQGELIESIKEKQRKVEKQGEAFIKKLELEISELKRRSSEVVQLTQSEDHLYLVQNFLTLPVTAPHIKDWTGVSISPTSYEGTVMRAVKQMEESLSDQMRALLEVELKRVQQYAVDVTVDPDTANNWLVLSDDGKQVRLGDVWRNLPDNPERFDTCVFALGKQSFSSGRFYYEVQVKGATEWDLGVARESINRKGQISLSPKNGFWTIWLRNENEYRALAYPSVSLPLKSRPDKVGVFVDYKEGLVSFYDVDAAVLIYSFTGCCFTDKLCPFFSLCLKDGGKISAPLIISSFAFTE</sequence>
<dbReference type="PANTHER" id="PTHR25465">
    <property type="entry name" value="B-BOX DOMAIN CONTAINING"/>
    <property type="match status" value="1"/>
</dbReference>
<reference evidence="10" key="2">
    <citation type="submission" date="2025-09" db="UniProtKB">
        <authorList>
            <consortium name="Ensembl"/>
        </authorList>
    </citation>
    <scope>IDENTIFICATION</scope>
</reference>
<dbReference type="PROSITE" id="PS50089">
    <property type="entry name" value="ZF_RING_2"/>
    <property type="match status" value="1"/>
</dbReference>
<dbReference type="Gene3D" id="3.30.160.60">
    <property type="entry name" value="Classic Zinc Finger"/>
    <property type="match status" value="1"/>
</dbReference>
<dbReference type="PRINTS" id="PR01407">
    <property type="entry name" value="BUTYPHLNCDUF"/>
</dbReference>
<evidence type="ECO:0000313" key="11">
    <source>
        <dbReference type="Proteomes" id="UP000261620"/>
    </source>
</evidence>
<evidence type="ECO:0000259" key="7">
    <source>
        <dbReference type="PROSITE" id="PS50089"/>
    </source>
</evidence>
<keyword evidence="1" id="KW-0399">Innate immunity</keyword>
<dbReference type="SUPFAM" id="SSF57845">
    <property type="entry name" value="B-box zinc-binding domain"/>
    <property type="match status" value="1"/>
</dbReference>
<dbReference type="Pfam" id="PF13765">
    <property type="entry name" value="PRY"/>
    <property type="match status" value="1"/>
</dbReference>
<dbReference type="Ensembl" id="ENSMMOT00000025869.1">
    <property type="protein sequence ID" value="ENSMMOP00000025442.1"/>
    <property type="gene ID" value="ENSMMOG00000019312.1"/>
</dbReference>
<dbReference type="GO" id="GO:0045087">
    <property type="term" value="P:innate immune response"/>
    <property type="evidence" value="ECO:0007669"/>
    <property type="project" value="UniProtKB-KW"/>
</dbReference>
<evidence type="ECO:0000256" key="6">
    <source>
        <dbReference type="PROSITE-ProRule" id="PRU00024"/>
    </source>
</evidence>
<proteinExistence type="predicted"/>
<dbReference type="Proteomes" id="UP000261620">
    <property type="component" value="Unplaced"/>
</dbReference>
<dbReference type="SMART" id="SM00589">
    <property type="entry name" value="PRY"/>
    <property type="match status" value="1"/>
</dbReference>